<evidence type="ECO:0000259" key="1">
    <source>
        <dbReference type="Pfam" id="PF13679"/>
    </source>
</evidence>
<proteinExistence type="predicted"/>
<keyword evidence="3" id="KW-1185">Reference proteome</keyword>
<gene>
    <name evidence="2" type="ORF">AFUS01_LOCUS45006</name>
</gene>
<dbReference type="InterPro" id="IPR052220">
    <property type="entry name" value="METTL25"/>
</dbReference>
<dbReference type="OrthoDB" id="5875367at2759"/>
<dbReference type="Pfam" id="PF13679">
    <property type="entry name" value="Methyltransf_32"/>
    <property type="match status" value="1"/>
</dbReference>
<evidence type="ECO:0000313" key="2">
    <source>
        <dbReference type="EMBL" id="CAG7835669.1"/>
    </source>
</evidence>
<organism evidence="2 3">
    <name type="scientific">Allacma fusca</name>
    <dbReference type="NCBI Taxonomy" id="39272"/>
    <lineage>
        <taxon>Eukaryota</taxon>
        <taxon>Metazoa</taxon>
        <taxon>Ecdysozoa</taxon>
        <taxon>Arthropoda</taxon>
        <taxon>Hexapoda</taxon>
        <taxon>Collembola</taxon>
        <taxon>Symphypleona</taxon>
        <taxon>Sminthuridae</taxon>
        <taxon>Allacma</taxon>
    </lineage>
</organism>
<comment type="caution">
    <text evidence="2">The sequence shown here is derived from an EMBL/GenBank/DDBJ whole genome shotgun (WGS) entry which is preliminary data.</text>
</comment>
<dbReference type="PANTHER" id="PTHR12496">
    <property type="entry name" value="CGI-41 METHYLTRANSFERASE"/>
    <property type="match status" value="1"/>
</dbReference>
<name>A0A8J2LNR4_9HEXA</name>
<dbReference type="PANTHER" id="PTHR12496:SF2">
    <property type="entry name" value="METHYLTRANSFERASE-LIKE PROTEIN 25B"/>
    <property type="match status" value="1"/>
</dbReference>
<dbReference type="InterPro" id="IPR025714">
    <property type="entry name" value="Methyltranfer_dom"/>
</dbReference>
<dbReference type="EMBL" id="CAJVCH010570718">
    <property type="protein sequence ID" value="CAG7835669.1"/>
    <property type="molecule type" value="Genomic_DNA"/>
</dbReference>
<feature type="domain" description="Methyltransferase" evidence="1">
    <location>
        <begin position="122"/>
        <end position="272"/>
    </location>
</feature>
<sequence length="438" mass="50255">MYLDKKSVEIWLSYIREFMNLYRWLSEAFVLDHFVNKHWEQLPLAWRHFLSQLSPSQLGQWILHGRLSENVSTPAPLALECLRRSAEVLSVDRRFKPRVCSEKETAITEKQRKILNLHVKPKKRHEIWELSFLIQELADKSGGIRNVVDVGSGLGHLCRFLSFGLNFTTVGIDSNAELGNTAGIFNEKIHKNFQKLRSQTDASKPESENFEKIQHLNQFLEAGDKIVPNYEFGLVGLHGCGDLGGIIVQNFVQNPQVKFLSFVSCCYMKLTQGYPLSNYLKESRIDLPYVSLELSCHAKEAYMERLNDSDQVNKLKIHCYRAALETILVKKGFAKEGLRSVKNTHLLGFKEYAVKATEKLSLKLSNEELECKENEKMLQEWMKVVCFYTLRVLLAPVIESAVLLDRALFILENEFTCGLLPIFDPVKSPRNVVIIGMK</sequence>
<dbReference type="Proteomes" id="UP000708208">
    <property type="component" value="Unassembled WGS sequence"/>
</dbReference>
<evidence type="ECO:0000313" key="3">
    <source>
        <dbReference type="Proteomes" id="UP000708208"/>
    </source>
</evidence>
<dbReference type="AlphaFoldDB" id="A0A8J2LNR4"/>
<protein>
    <recommendedName>
        <fullName evidence="1">Methyltransferase domain-containing protein</fullName>
    </recommendedName>
</protein>
<reference evidence="2" key="1">
    <citation type="submission" date="2021-06" db="EMBL/GenBank/DDBJ databases">
        <authorList>
            <person name="Hodson N. C."/>
            <person name="Mongue J. A."/>
            <person name="Jaron S. K."/>
        </authorList>
    </citation>
    <scope>NUCLEOTIDE SEQUENCE</scope>
</reference>
<accession>A0A8J2LNR4</accession>